<sequence>MDNRPHDSSRQQKNELHAKVLAITECIYRVRMVPVRTICSHFKGFNEYTREVTVVGKDNLAAALDKTYLGPDRSHCVTMILTLYQLSLLKRAELFQLFGFADEVINPCRMGKYCTSYNKKHSAVRNSHDLLIPDGINNKDLLLKRGHESQNRYHFESDTSYLALVIQKPNEVI</sequence>
<evidence type="ECO:0000313" key="1">
    <source>
        <dbReference type="EMBL" id="KNC27461.1"/>
    </source>
</evidence>
<protein>
    <submittedName>
        <fullName evidence="1">Uncharacterized protein</fullName>
    </submittedName>
</protein>
<dbReference type="EMBL" id="JRES01000902">
    <property type="protein sequence ID" value="KNC27461.1"/>
    <property type="molecule type" value="Genomic_DNA"/>
</dbReference>
<dbReference type="Proteomes" id="UP000037069">
    <property type="component" value="Unassembled WGS sequence"/>
</dbReference>
<organism evidence="1 2">
    <name type="scientific">Lucilia cuprina</name>
    <name type="common">Green bottle fly</name>
    <name type="synonym">Australian sheep blowfly</name>
    <dbReference type="NCBI Taxonomy" id="7375"/>
    <lineage>
        <taxon>Eukaryota</taxon>
        <taxon>Metazoa</taxon>
        <taxon>Ecdysozoa</taxon>
        <taxon>Arthropoda</taxon>
        <taxon>Hexapoda</taxon>
        <taxon>Insecta</taxon>
        <taxon>Pterygota</taxon>
        <taxon>Neoptera</taxon>
        <taxon>Endopterygota</taxon>
        <taxon>Diptera</taxon>
        <taxon>Brachycera</taxon>
        <taxon>Muscomorpha</taxon>
        <taxon>Oestroidea</taxon>
        <taxon>Calliphoridae</taxon>
        <taxon>Luciliinae</taxon>
        <taxon>Lucilia</taxon>
    </lineage>
</organism>
<reference evidence="1 2" key="1">
    <citation type="journal article" date="2015" name="Nat. Commun.">
        <title>Lucilia cuprina genome unlocks parasitic fly biology to underpin future interventions.</title>
        <authorList>
            <person name="Anstead C.A."/>
            <person name="Korhonen P.K."/>
            <person name="Young N.D."/>
            <person name="Hall R.S."/>
            <person name="Jex A.R."/>
            <person name="Murali S.C."/>
            <person name="Hughes D.S."/>
            <person name="Lee S.F."/>
            <person name="Perry T."/>
            <person name="Stroehlein A.J."/>
            <person name="Ansell B.R."/>
            <person name="Breugelmans B."/>
            <person name="Hofmann A."/>
            <person name="Qu J."/>
            <person name="Dugan S."/>
            <person name="Lee S.L."/>
            <person name="Chao H."/>
            <person name="Dinh H."/>
            <person name="Han Y."/>
            <person name="Doddapaneni H.V."/>
            <person name="Worley K.C."/>
            <person name="Muzny D.M."/>
            <person name="Ioannidis P."/>
            <person name="Waterhouse R.M."/>
            <person name="Zdobnov E.M."/>
            <person name="James P.J."/>
            <person name="Bagnall N.H."/>
            <person name="Kotze A.C."/>
            <person name="Gibbs R.A."/>
            <person name="Richards S."/>
            <person name="Batterham P."/>
            <person name="Gasser R.B."/>
        </authorList>
    </citation>
    <scope>NUCLEOTIDE SEQUENCE [LARGE SCALE GENOMIC DNA]</scope>
    <source>
        <strain evidence="1 2">LS</strain>
        <tissue evidence="1">Full body</tissue>
    </source>
</reference>
<dbReference type="AlphaFoldDB" id="A0A0L0C5E8"/>
<keyword evidence="2" id="KW-1185">Reference proteome</keyword>
<evidence type="ECO:0000313" key="2">
    <source>
        <dbReference type="Proteomes" id="UP000037069"/>
    </source>
</evidence>
<proteinExistence type="predicted"/>
<gene>
    <name evidence="1" type="ORF">FF38_06528</name>
</gene>
<name>A0A0L0C5E8_LUCCU</name>
<comment type="caution">
    <text evidence="1">The sequence shown here is derived from an EMBL/GenBank/DDBJ whole genome shotgun (WGS) entry which is preliminary data.</text>
</comment>
<accession>A0A0L0C5E8</accession>